<dbReference type="GO" id="GO:0015074">
    <property type="term" value="P:DNA integration"/>
    <property type="evidence" value="ECO:0007669"/>
    <property type="project" value="InterPro"/>
</dbReference>
<dbReference type="AlphaFoldDB" id="A0A328WLS8"/>
<gene>
    <name evidence="2" type="ORF">B0I10_1361</name>
</gene>
<sequence length="306" mass="36222">MKDNNPKVSLMRFCRLLGLTRQSYYQHFWQEELVSIEHELVLQRVLEIRENHRHIGTRKLYEMLQPFLLEHQIKIGRDALFDLLASNCLLVRRKKRKITTTDSYHRFKKYPNLIRDFVPQKSNQLWVSDITYWKISNGFVYISFITDAYSRKIVGYHVAQTMEAVETIEALKMAISGFLNEPDCPFQLTHHSDRGMQYCSDMYVRLLKNNNINISMTENGDPLENAIAERINGIIKEEYLNDYTVDTIEQAKELLSAVVKLYNNERPHQSIGFLTPNQVHEKNIKTEKLWKNYYQKNTIIVNQLQD</sequence>
<dbReference type="EMBL" id="QLSV01000036">
    <property type="protein sequence ID" value="RAR46195.1"/>
    <property type="molecule type" value="Genomic_DNA"/>
</dbReference>
<keyword evidence="3" id="KW-1185">Reference proteome</keyword>
<dbReference type="PROSITE" id="PS50994">
    <property type="entry name" value="INTEGRASE"/>
    <property type="match status" value="1"/>
</dbReference>
<dbReference type="Proteomes" id="UP000249518">
    <property type="component" value="Unassembled WGS sequence"/>
</dbReference>
<feature type="domain" description="Integrase catalytic" evidence="1">
    <location>
        <begin position="115"/>
        <end position="284"/>
    </location>
</feature>
<name>A0A328WLS8_9FLAO</name>
<protein>
    <submittedName>
        <fullName evidence="2">Transposase InsO family protein</fullName>
    </submittedName>
</protein>
<proteinExistence type="predicted"/>
<organism evidence="2 3">
    <name type="scientific">Flavobacterium lacus</name>
    <dbReference type="NCBI Taxonomy" id="1353778"/>
    <lineage>
        <taxon>Bacteria</taxon>
        <taxon>Pseudomonadati</taxon>
        <taxon>Bacteroidota</taxon>
        <taxon>Flavobacteriia</taxon>
        <taxon>Flavobacteriales</taxon>
        <taxon>Flavobacteriaceae</taxon>
        <taxon>Flavobacterium</taxon>
    </lineage>
</organism>
<dbReference type="GO" id="GO:0003676">
    <property type="term" value="F:nucleic acid binding"/>
    <property type="evidence" value="ECO:0007669"/>
    <property type="project" value="InterPro"/>
</dbReference>
<accession>A0A328WLS8</accession>
<dbReference type="Gene3D" id="3.30.420.10">
    <property type="entry name" value="Ribonuclease H-like superfamily/Ribonuclease H"/>
    <property type="match status" value="1"/>
</dbReference>
<dbReference type="InterPro" id="IPR036397">
    <property type="entry name" value="RNaseH_sf"/>
</dbReference>
<evidence type="ECO:0000259" key="1">
    <source>
        <dbReference type="PROSITE" id="PS50994"/>
    </source>
</evidence>
<reference evidence="2 3" key="1">
    <citation type="submission" date="2018-06" db="EMBL/GenBank/DDBJ databases">
        <title>Genomic Encyclopedia of Type Strains, Phase III (KMG-III): the genomes of soil and plant-associated and newly described type strains.</title>
        <authorList>
            <person name="Whitman W."/>
        </authorList>
    </citation>
    <scope>NUCLEOTIDE SEQUENCE [LARGE SCALE GENOMIC DNA]</scope>
    <source>
        <strain evidence="2 3">CGMCC 1.12504</strain>
    </source>
</reference>
<evidence type="ECO:0000313" key="3">
    <source>
        <dbReference type="Proteomes" id="UP000249518"/>
    </source>
</evidence>
<dbReference type="InterPro" id="IPR048020">
    <property type="entry name" value="Transpos_IS3"/>
</dbReference>
<comment type="caution">
    <text evidence="2">The sequence shown here is derived from an EMBL/GenBank/DDBJ whole genome shotgun (WGS) entry which is preliminary data.</text>
</comment>
<dbReference type="NCBIfam" id="NF033516">
    <property type="entry name" value="transpos_IS3"/>
    <property type="match status" value="1"/>
</dbReference>
<dbReference type="SUPFAM" id="SSF53098">
    <property type="entry name" value="Ribonuclease H-like"/>
    <property type="match status" value="1"/>
</dbReference>
<dbReference type="InterPro" id="IPR050900">
    <property type="entry name" value="Transposase_IS3/IS150/IS904"/>
</dbReference>
<dbReference type="InterPro" id="IPR012337">
    <property type="entry name" value="RNaseH-like_sf"/>
</dbReference>
<dbReference type="PANTHER" id="PTHR46889:SF5">
    <property type="entry name" value="INTEGRASE PROTEIN"/>
    <property type="match status" value="1"/>
</dbReference>
<dbReference type="RefSeq" id="WP_112087428.1">
    <property type="nucleotide sequence ID" value="NZ_QLSV01000036.1"/>
</dbReference>
<evidence type="ECO:0000313" key="2">
    <source>
        <dbReference type="EMBL" id="RAR46195.1"/>
    </source>
</evidence>
<dbReference type="OrthoDB" id="9815231at2"/>
<dbReference type="PANTHER" id="PTHR46889">
    <property type="entry name" value="TRANSPOSASE INSF FOR INSERTION SEQUENCE IS3B-RELATED"/>
    <property type="match status" value="1"/>
</dbReference>
<dbReference type="InterPro" id="IPR001584">
    <property type="entry name" value="Integrase_cat-core"/>
</dbReference>
<dbReference type="Pfam" id="PF00665">
    <property type="entry name" value="rve"/>
    <property type="match status" value="1"/>
</dbReference>